<feature type="coiled-coil region" evidence="2">
    <location>
        <begin position="616"/>
        <end position="657"/>
    </location>
</feature>
<feature type="domain" description="Tape measure protein N-terminal" evidence="4">
    <location>
        <begin position="69"/>
        <end position="254"/>
    </location>
</feature>
<evidence type="ECO:0000256" key="1">
    <source>
        <dbReference type="ARBA" id="ARBA00022465"/>
    </source>
</evidence>
<keyword evidence="3" id="KW-1133">Transmembrane helix</keyword>
<keyword evidence="2" id="KW-0175">Coiled coil</keyword>
<feature type="transmembrane region" description="Helical" evidence="3">
    <location>
        <begin position="371"/>
        <end position="393"/>
    </location>
</feature>
<dbReference type="GO" id="GO:0098003">
    <property type="term" value="P:viral tail assembly"/>
    <property type="evidence" value="ECO:0007669"/>
    <property type="project" value="UniProtKB-KW"/>
</dbReference>
<feature type="transmembrane region" description="Helical" evidence="3">
    <location>
        <begin position="399"/>
        <end position="422"/>
    </location>
</feature>
<organism evidence="5">
    <name type="scientific">Siphoviridae sp. ct1NJ1</name>
    <dbReference type="NCBI Taxonomy" id="2827557"/>
    <lineage>
        <taxon>Viruses</taxon>
        <taxon>Duplodnaviria</taxon>
        <taxon>Heunggongvirae</taxon>
        <taxon>Uroviricota</taxon>
        <taxon>Caudoviricetes</taxon>
    </lineage>
</organism>
<keyword evidence="3" id="KW-0472">Membrane</keyword>
<reference evidence="5" key="1">
    <citation type="journal article" date="2021" name="Proc. Natl. Acad. Sci. U.S.A.">
        <title>A Catalog of Tens of Thousands of Viruses from Human Metagenomes Reveals Hidden Associations with Chronic Diseases.</title>
        <authorList>
            <person name="Tisza M.J."/>
            <person name="Buck C.B."/>
        </authorList>
    </citation>
    <scope>NUCLEOTIDE SEQUENCE</scope>
    <source>
        <strain evidence="5">Ct1NJ1</strain>
    </source>
</reference>
<evidence type="ECO:0000256" key="2">
    <source>
        <dbReference type="SAM" id="Coils"/>
    </source>
</evidence>
<sequence length="1054" mass="110801">MADANIHVKIKGDSSSAEQAIDRVGSKLENALGEKMGGIAKKALKMMPMAGAAAGVALVAQEVAQLAGKVSDTADQMAQLKSRINLINDGTQTTTEIMDKVYAAAQRSRGGYVEMADSVAKLNMLAKDAFSSNDEAIAFVEQLNKQFKISGASVQESTAAMYQLTQAMAAGKLQGDEFHSIMENAPMLAQAIAQQMGMTVGQLKEMSSQGLITADVIKEALFNSAEETNAKFAEIPMTFAEIGQQLSNQALQAFQPVLEQLSSITASSDFQAIVEGIGISFKVMSAAAQVAIAAIKAAFSALSVIVRTVASVIKSAFSVIIGMGNQIKPIIAGVAVAFTTWKTAILAVSVATKAAATAQALYKGQMVASRIATIGVTLASIQLKAAMIASAIATAGVKGVMMALSGTLNLAKVGTMALGAATKVMNAIMRANPVGIVITILSVLAGVLGTCAAATQGFGETASAVWETLVHTVAWAINQIIALINKLINAVNGVGAKLASVFDFDFSAINNIEGISPEEAQAAGDTIKSAAGDVLNALSGGGGGEIDGGGYDGGGGGGYDAGGAGGGGGSGGSGGGGGAGSAGNQLAEEAKRIHEQIQQNYLEMFGKQSELVELQYKKELEELNKSKDANEHYQEDLTNLQAIYAEKRIQAEHEEQQAIREVWNKVRDMAKDFNFSISTKDSTGSASPLTQLEHDHEEAINSITDKWQGFSDEYIKMTKQQQAEYKAALDANGIAYEIVGKNEITFEAEKNKELLAQEQEYLLKRNDLYRQMSEEKWAIDEAMRTQNFASLQQALTDEYVMTQDNYNLRKEMLDEYQQAVMDSYFNTQEMWMGAMMSGIDALQEGLSGLLQGTTSLGKAFENIGKALIKSLADYVANWAAARLKQAILGKTLQQQETAASVAAANAQIPPWTTLAQQVAMATGGVSATTGMAAWTAQSAIGAAAGLAMQAKNTLMGSAPNLHMASGGVAVGRTYAEIGEGKYPEAVIPLSTQTYDEMGAGIARANGGATGGITLNVSALDAESFGNWLESKGGRVLRQFTVNQDREFIGTSGVW</sequence>
<keyword evidence="1" id="KW-1188">Viral release from host cell</keyword>
<accession>A0A8S5RQQ8</accession>
<feature type="transmembrane region" description="Helical" evidence="3">
    <location>
        <begin position="434"/>
        <end position="455"/>
    </location>
</feature>
<dbReference type="EMBL" id="BK057790">
    <property type="protein sequence ID" value="DAE91832.1"/>
    <property type="molecule type" value="Genomic_DNA"/>
</dbReference>
<dbReference type="Pfam" id="PF20155">
    <property type="entry name" value="TMP_3"/>
    <property type="match status" value="1"/>
</dbReference>
<evidence type="ECO:0000256" key="3">
    <source>
        <dbReference type="SAM" id="Phobius"/>
    </source>
</evidence>
<keyword evidence="3" id="KW-0812">Transmembrane</keyword>
<feature type="transmembrane region" description="Helical" evidence="3">
    <location>
        <begin position="330"/>
        <end position="351"/>
    </location>
</feature>
<protein>
    <submittedName>
        <fullName evidence="5">Tail tape measure</fullName>
    </submittedName>
</protein>
<dbReference type="SUPFAM" id="SSF58104">
    <property type="entry name" value="Methyl-accepting chemotaxis protein (MCP) signaling domain"/>
    <property type="match status" value="1"/>
</dbReference>
<name>A0A8S5RQQ8_9CAUD</name>
<evidence type="ECO:0000313" key="5">
    <source>
        <dbReference type="EMBL" id="DAE91832.1"/>
    </source>
</evidence>
<keyword evidence="1" id="KW-1245">Viral tail assembly</keyword>
<dbReference type="InterPro" id="IPR013491">
    <property type="entry name" value="Tape_meas_N"/>
</dbReference>
<proteinExistence type="predicted"/>
<evidence type="ECO:0000259" key="4">
    <source>
        <dbReference type="Pfam" id="PF20155"/>
    </source>
</evidence>
<dbReference type="NCBIfam" id="TIGR02675">
    <property type="entry name" value="tape_meas_nterm"/>
    <property type="match status" value="1"/>
</dbReference>